<dbReference type="OrthoDB" id="6604085at2759"/>
<dbReference type="AlphaFoldDB" id="A0A8B8FV37"/>
<reference evidence="3" key="1">
    <citation type="submission" date="2025-08" db="UniProtKB">
        <authorList>
            <consortium name="RefSeq"/>
        </authorList>
    </citation>
    <scope>IDENTIFICATION</scope>
    <source>
        <tissue evidence="3">Whole body</tissue>
    </source>
</reference>
<proteinExistence type="predicted"/>
<organism evidence="2 3">
    <name type="scientific">Sipha flava</name>
    <name type="common">yellow sugarcane aphid</name>
    <dbReference type="NCBI Taxonomy" id="143950"/>
    <lineage>
        <taxon>Eukaryota</taxon>
        <taxon>Metazoa</taxon>
        <taxon>Ecdysozoa</taxon>
        <taxon>Arthropoda</taxon>
        <taxon>Hexapoda</taxon>
        <taxon>Insecta</taxon>
        <taxon>Pterygota</taxon>
        <taxon>Neoptera</taxon>
        <taxon>Paraneoptera</taxon>
        <taxon>Hemiptera</taxon>
        <taxon>Sternorrhyncha</taxon>
        <taxon>Aphidomorpha</taxon>
        <taxon>Aphidoidea</taxon>
        <taxon>Aphididae</taxon>
        <taxon>Sipha</taxon>
    </lineage>
</organism>
<evidence type="ECO:0000259" key="1">
    <source>
        <dbReference type="Pfam" id="PF05699"/>
    </source>
</evidence>
<evidence type="ECO:0000313" key="2">
    <source>
        <dbReference type="Proteomes" id="UP000694846"/>
    </source>
</evidence>
<evidence type="ECO:0000313" key="3">
    <source>
        <dbReference type="RefSeq" id="XP_025414246.1"/>
    </source>
</evidence>
<dbReference type="InterPro" id="IPR008906">
    <property type="entry name" value="HATC_C_dom"/>
</dbReference>
<dbReference type="RefSeq" id="XP_025414246.1">
    <property type="nucleotide sequence ID" value="XM_025558461.1"/>
</dbReference>
<dbReference type="GO" id="GO:0046983">
    <property type="term" value="F:protein dimerization activity"/>
    <property type="evidence" value="ECO:0007669"/>
    <property type="project" value="InterPro"/>
</dbReference>
<dbReference type="Pfam" id="PF05699">
    <property type="entry name" value="Dimer_Tnp_hAT"/>
    <property type="match status" value="1"/>
</dbReference>
<dbReference type="InterPro" id="IPR012337">
    <property type="entry name" value="RNaseH-like_sf"/>
</dbReference>
<dbReference type="Proteomes" id="UP000694846">
    <property type="component" value="Unplaced"/>
</dbReference>
<gene>
    <name evidence="3" type="primary">LOC112686261</name>
</gene>
<dbReference type="InterPro" id="IPR052958">
    <property type="entry name" value="IFN-induced_PKR_regulator"/>
</dbReference>
<dbReference type="PANTHER" id="PTHR46289:SF17">
    <property type="entry name" value="HAT C-TERMINAL DIMERISATION DOMAIN-CONTAINING PROTEIN"/>
    <property type="match status" value="1"/>
</dbReference>
<accession>A0A8B8FV37</accession>
<dbReference type="PANTHER" id="PTHR46289">
    <property type="entry name" value="52 KDA REPRESSOR OF THE INHIBITOR OF THE PROTEIN KINASE-LIKE PROTEIN-RELATED"/>
    <property type="match status" value="1"/>
</dbReference>
<feature type="domain" description="HAT C-terminal dimerisation" evidence="1">
    <location>
        <begin position="330"/>
        <end position="384"/>
    </location>
</feature>
<dbReference type="GeneID" id="112686261"/>
<dbReference type="SUPFAM" id="SSF53098">
    <property type="entry name" value="Ribonuclease H-like"/>
    <property type="match status" value="1"/>
</dbReference>
<keyword evidence="2" id="KW-1185">Reference proteome</keyword>
<protein>
    <submittedName>
        <fullName evidence="3">52 kDa repressor of the inhibitor of the protein kinase-like</fullName>
    </submittedName>
</protein>
<sequence length="391" mass="45161">MSGKFKGTQAYILKHQPLATYVHCYSHCLNLVLVKACSVQPIRNTIGIVEEVTNFIMDSPKRIEIFKNENIKHCPNVNSDILLKLRKTRWVEHHEAFIRFNQMLPAIVSFLEYMIENSDGQILTKVNGLYNSILRFDFLLTLQIIINTMSCTLPLSRKLQSPTFDISEAQSLILSALTVLTNQRNENDFKDIFKKSEDMANKFNIEVNISRIANKQRNCLNISSESNTPESYYRISVYYPYLDSLLSEIKYRFETKNTNILNLKGFIPKYCNTIEVSKMLDAALLFTTDLPGTFDELEGELKTWHVIWKEKPEDELPSTALETIFLPFMDFYPNIKRLLLIFATIPVTTCTSERSFSSLKRIKTYLRSTMGENRLNGLALLNIHPEIILNP</sequence>
<name>A0A8B8FV37_9HEMI</name>